<accession>A0AAW0Z3R1</accession>
<feature type="transmembrane region" description="Helical" evidence="9">
    <location>
        <begin position="372"/>
        <end position="392"/>
    </location>
</feature>
<keyword evidence="4" id="KW-1000">Mitochondrion outer membrane</keyword>
<reference evidence="11 12" key="1">
    <citation type="journal article" date="2024" name="bioRxiv">
        <title>Comparative genomics of Cryptococcus and Kwoniella reveals pathogenesis evolution and contrasting karyotype dynamics via intercentromeric recombination or chromosome fusion.</title>
        <authorList>
            <person name="Coelho M.A."/>
            <person name="David-Palma M."/>
            <person name="Shea T."/>
            <person name="Bowers K."/>
            <person name="McGinley-Smith S."/>
            <person name="Mohammad A.W."/>
            <person name="Gnirke A."/>
            <person name="Yurkov A.M."/>
            <person name="Nowrousian M."/>
            <person name="Sun S."/>
            <person name="Cuomo C.A."/>
            <person name="Heitman J."/>
        </authorList>
    </citation>
    <scope>NUCLEOTIDE SEQUENCE [LARGE SCALE GENOMIC DNA]</scope>
    <source>
        <strain evidence="11 12">CBS 13917</strain>
    </source>
</reference>
<evidence type="ECO:0000256" key="1">
    <source>
        <dbReference type="ARBA" id="ARBA00004294"/>
    </source>
</evidence>
<feature type="domain" description="GST C-terminal" evidence="10">
    <location>
        <begin position="201"/>
        <end position="334"/>
    </location>
</feature>
<evidence type="ECO:0000256" key="5">
    <source>
        <dbReference type="ARBA" id="ARBA00022927"/>
    </source>
</evidence>
<feature type="compositionally biased region" description="Acidic residues" evidence="8">
    <location>
        <begin position="401"/>
        <end position="436"/>
    </location>
</feature>
<evidence type="ECO:0000256" key="6">
    <source>
        <dbReference type="ARBA" id="ARBA00023128"/>
    </source>
</evidence>
<evidence type="ECO:0000256" key="2">
    <source>
        <dbReference type="ARBA" id="ARBA00009170"/>
    </source>
</evidence>
<keyword evidence="12" id="KW-1185">Reference proteome</keyword>
<comment type="subcellular location">
    <subcellularLocation>
        <location evidence="1">Mitochondrion outer membrane</location>
    </subcellularLocation>
</comment>
<dbReference type="InterPro" id="IPR036282">
    <property type="entry name" value="Glutathione-S-Trfase_C_sf"/>
</dbReference>
<keyword evidence="7 9" id="KW-0472">Membrane</keyword>
<evidence type="ECO:0000256" key="9">
    <source>
        <dbReference type="SAM" id="Phobius"/>
    </source>
</evidence>
<dbReference type="PANTHER" id="PTHR12289">
    <property type="entry name" value="METAXIN RELATED"/>
    <property type="match status" value="1"/>
</dbReference>
<dbReference type="PROSITE" id="PS50405">
    <property type="entry name" value="GST_CTER"/>
    <property type="match status" value="1"/>
</dbReference>
<evidence type="ECO:0000259" key="10">
    <source>
        <dbReference type="PROSITE" id="PS50405"/>
    </source>
</evidence>
<comment type="similarity">
    <text evidence="2">Belongs to the metaxin family.</text>
</comment>
<dbReference type="RefSeq" id="XP_066804978.1">
    <property type="nucleotide sequence ID" value="XM_066945055.1"/>
</dbReference>
<dbReference type="GO" id="GO:0007005">
    <property type="term" value="P:mitochondrion organization"/>
    <property type="evidence" value="ECO:0007669"/>
    <property type="project" value="TreeGrafter"/>
</dbReference>
<dbReference type="PANTHER" id="PTHR12289:SF41">
    <property type="entry name" value="FAILED AXON CONNECTIONS-RELATED"/>
    <property type="match status" value="1"/>
</dbReference>
<dbReference type="Pfam" id="PF10568">
    <property type="entry name" value="Tom37"/>
    <property type="match status" value="1"/>
</dbReference>
<evidence type="ECO:0000256" key="4">
    <source>
        <dbReference type="ARBA" id="ARBA00022787"/>
    </source>
</evidence>
<evidence type="ECO:0000313" key="12">
    <source>
        <dbReference type="Proteomes" id="UP001388673"/>
    </source>
</evidence>
<dbReference type="InterPro" id="IPR050931">
    <property type="entry name" value="Mito_Protein_Transport_Metaxin"/>
</dbReference>
<keyword evidence="6" id="KW-0496">Mitochondrion</keyword>
<keyword evidence="3" id="KW-0813">Transport</keyword>
<dbReference type="GO" id="GO:0001401">
    <property type="term" value="C:SAM complex"/>
    <property type="evidence" value="ECO:0007669"/>
    <property type="project" value="InterPro"/>
</dbReference>
<evidence type="ECO:0000256" key="3">
    <source>
        <dbReference type="ARBA" id="ARBA00022448"/>
    </source>
</evidence>
<dbReference type="Proteomes" id="UP001388673">
    <property type="component" value="Unassembled WGS sequence"/>
</dbReference>
<dbReference type="CDD" id="cd03193">
    <property type="entry name" value="GST_C_Metaxin"/>
    <property type="match status" value="1"/>
</dbReference>
<evidence type="ECO:0000256" key="8">
    <source>
        <dbReference type="SAM" id="MobiDB-lite"/>
    </source>
</evidence>
<proteinExistence type="inferred from homology"/>
<organism evidence="11 12">
    <name type="scientific">Kwoniella newhampshirensis</name>
    <dbReference type="NCBI Taxonomy" id="1651941"/>
    <lineage>
        <taxon>Eukaryota</taxon>
        <taxon>Fungi</taxon>
        <taxon>Dikarya</taxon>
        <taxon>Basidiomycota</taxon>
        <taxon>Agaricomycotina</taxon>
        <taxon>Tremellomycetes</taxon>
        <taxon>Tremellales</taxon>
        <taxon>Cryptococcaceae</taxon>
        <taxon>Kwoniella</taxon>
    </lineage>
</organism>
<dbReference type="Gene3D" id="1.20.1050.10">
    <property type="match status" value="1"/>
</dbReference>
<dbReference type="GO" id="GO:0015031">
    <property type="term" value="P:protein transport"/>
    <property type="evidence" value="ECO:0007669"/>
    <property type="project" value="UniProtKB-KW"/>
</dbReference>
<keyword evidence="5" id="KW-0653">Protein transport</keyword>
<dbReference type="EMBL" id="JBCAWK010000003">
    <property type="protein sequence ID" value="KAK8864682.1"/>
    <property type="molecule type" value="Genomic_DNA"/>
</dbReference>
<comment type="caution">
    <text evidence="11">The sequence shown here is derived from an EMBL/GenBank/DDBJ whole genome shotgun (WGS) entry which is preliminary data.</text>
</comment>
<name>A0AAW0Z3R1_9TREE</name>
<protein>
    <recommendedName>
        <fullName evidence="10">GST C-terminal domain-containing protein</fullName>
    </recommendedName>
</protein>
<dbReference type="GeneID" id="92179193"/>
<dbReference type="InterPro" id="IPR010987">
    <property type="entry name" value="Glutathione-S-Trfase_C-like"/>
</dbReference>
<dbReference type="AlphaFoldDB" id="A0AAW0Z3R1"/>
<gene>
    <name evidence="11" type="ORF">IAR55_001934</name>
</gene>
<keyword evidence="9" id="KW-1133">Transmembrane helix</keyword>
<dbReference type="SUPFAM" id="SSF47616">
    <property type="entry name" value="GST C-terminal domain-like"/>
    <property type="match status" value="1"/>
</dbReference>
<dbReference type="InterPro" id="IPR019564">
    <property type="entry name" value="Sam37/metaxin_N"/>
</dbReference>
<evidence type="ECO:0000256" key="7">
    <source>
        <dbReference type="ARBA" id="ARBA00023136"/>
    </source>
</evidence>
<dbReference type="InterPro" id="IPR033468">
    <property type="entry name" value="Metaxin_GST"/>
</dbReference>
<sequence length="436" mass="49396">MTWSTFEARIDLRLIITDPRLVSLLYSPDNAQNNVDMTAPPILLHASPPLEPLPASDAESLYYASLLQLACPGRWALTTGEWGANGGKLPYVTHLDHQLRPSHLSSLPSFLDPDSILSQEEKMDALCWKAYIEQNLIDLVNHTFFSLPPNYPETLAKVQFRDLAFPKNQYIPQRLRSIVRSRLQYVGLWGLGGLNDGDAADEDRKKLEDAFVVGPAGTMAPRAWSGWRAGRDMESRRRRWGEQELDKRVKGVLDPIARRLGEQTYFFGDRPTTLDLALFAQLTFILSPTLPNPLLSDTLRLSYPSLTAHHDRLLAVLFPHSSWSAVPCAPRPPVTQSSYLDSVKSWWSSQPTDKKVKETKTTKEKQFERGRWLWFAGATVAMISYLLASGMVQVEFGGNDGEWEAEEEDEDEDEEEEEDEAVVVVEEESEYDQRED</sequence>
<dbReference type="Pfam" id="PF17171">
    <property type="entry name" value="GST_C_6"/>
    <property type="match status" value="1"/>
</dbReference>
<dbReference type="KEGG" id="kne:92179193"/>
<evidence type="ECO:0000313" key="11">
    <source>
        <dbReference type="EMBL" id="KAK8864682.1"/>
    </source>
</evidence>
<feature type="region of interest" description="Disordered" evidence="8">
    <location>
        <begin position="397"/>
        <end position="436"/>
    </location>
</feature>
<keyword evidence="9" id="KW-0812">Transmembrane</keyword>